<dbReference type="InterPro" id="IPR010998">
    <property type="entry name" value="Integrase_recombinase_N"/>
</dbReference>
<dbReference type="InterPro" id="IPR013762">
    <property type="entry name" value="Integrase-like_cat_sf"/>
</dbReference>
<reference evidence="5" key="1">
    <citation type="journal article" date="2012" name="PLoS ONE">
        <title>Gene sets for utilization of primary and secondary nutrition supplies in the distal gut of endangered iberian lynx.</title>
        <authorList>
            <person name="Alcaide M."/>
            <person name="Messina E."/>
            <person name="Richter M."/>
            <person name="Bargiela R."/>
            <person name="Peplies J."/>
            <person name="Huws S.A."/>
            <person name="Newbold C.J."/>
            <person name="Golyshin P.N."/>
            <person name="Simon M.A."/>
            <person name="Lopez G."/>
            <person name="Yakimov M.M."/>
            <person name="Ferrer M."/>
        </authorList>
    </citation>
    <scope>NUCLEOTIDE SEQUENCE</scope>
</reference>
<dbReference type="CDD" id="cd01188">
    <property type="entry name" value="INT_RitA_C_like"/>
    <property type="match status" value="1"/>
</dbReference>
<evidence type="ECO:0000313" key="5">
    <source>
        <dbReference type="EMBL" id="EJW89113.1"/>
    </source>
</evidence>
<dbReference type="PANTHER" id="PTHR30349:SF90">
    <property type="entry name" value="TYROSINE RECOMBINASE XERD"/>
    <property type="match status" value="1"/>
</dbReference>
<dbReference type="AlphaFoldDB" id="J9F3M6"/>
<keyword evidence="1" id="KW-0238">DNA-binding</keyword>
<proteinExistence type="predicted"/>
<accession>J9F3M6</accession>
<dbReference type="EMBL" id="AMCI01009698">
    <property type="protein sequence ID" value="EJW89113.1"/>
    <property type="molecule type" value="Genomic_DNA"/>
</dbReference>
<protein>
    <submittedName>
        <fullName evidence="5">Protein containing Integrase, catalytic core, phage domain protein</fullName>
    </submittedName>
</protein>
<dbReference type="GO" id="GO:0003677">
    <property type="term" value="F:DNA binding"/>
    <property type="evidence" value="ECO:0007669"/>
    <property type="project" value="UniProtKB-KW"/>
</dbReference>
<gene>
    <name evidence="5" type="ORF">EVA_22783</name>
</gene>
<dbReference type="InterPro" id="IPR002104">
    <property type="entry name" value="Integrase_catalytic"/>
</dbReference>
<dbReference type="PROSITE" id="PS51900">
    <property type="entry name" value="CB"/>
    <property type="match status" value="1"/>
</dbReference>
<evidence type="ECO:0000256" key="2">
    <source>
        <dbReference type="ARBA" id="ARBA00023172"/>
    </source>
</evidence>
<dbReference type="Gene3D" id="1.10.150.130">
    <property type="match status" value="1"/>
</dbReference>
<feature type="domain" description="Core-binding (CB)" evidence="4">
    <location>
        <begin position="109"/>
        <end position="184"/>
    </location>
</feature>
<keyword evidence="2" id="KW-0233">DNA recombination</keyword>
<dbReference type="GO" id="GO:0006310">
    <property type="term" value="P:DNA recombination"/>
    <property type="evidence" value="ECO:0007669"/>
    <property type="project" value="UniProtKB-KW"/>
</dbReference>
<dbReference type="InterPro" id="IPR050090">
    <property type="entry name" value="Tyrosine_recombinase_XerCD"/>
</dbReference>
<evidence type="ECO:0000256" key="1">
    <source>
        <dbReference type="ARBA" id="ARBA00023125"/>
    </source>
</evidence>
<dbReference type="GO" id="GO:0015074">
    <property type="term" value="P:DNA integration"/>
    <property type="evidence" value="ECO:0007669"/>
    <property type="project" value="InterPro"/>
</dbReference>
<evidence type="ECO:0000259" key="3">
    <source>
        <dbReference type="PROSITE" id="PS51898"/>
    </source>
</evidence>
<dbReference type="PANTHER" id="PTHR30349">
    <property type="entry name" value="PHAGE INTEGRASE-RELATED"/>
    <property type="match status" value="1"/>
</dbReference>
<dbReference type="PROSITE" id="PS51898">
    <property type="entry name" value="TYR_RECOMBINASE"/>
    <property type="match status" value="1"/>
</dbReference>
<dbReference type="Gene3D" id="1.10.443.10">
    <property type="entry name" value="Intergrase catalytic core"/>
    <property type="match status" value="1"/>
</dbReference>
<comment type="caution">
    <text evidence="5">The sequence shown here is derived from an EMBL/GenBank/DDBJ whole genome shotgun (WGS) entry which is preliminary data.</text>
</comment>
<evidence type="ECO:0000259" key="4">
    <source>
        <dbReference type="PROSITE" id="PS51900"/>
    </source>
</evidence>
<feature type="domain" description="Tyr recombinase" evidence="3">
    <location>
        <begin position="207"/>
        <end position="392"/>
    </location>
</feature>
<organism evidence="5">
    <name type="scientific">gut metagenome</name>
    <dbReference type="NCBI Taxonomy" id="749906"/>
    <lineage>
        <taxon>unclassified sequences</taxon>
        <taxon>metagenomes</taxon>
        <taxon>organismal metagenomes</taxon>
    </lineage>
</organism>
<sequence length="411" mass="47203">MKEQEIQTLIGQCIAFFQENNYSRNRIGVYKTLWKRGIVPFMEAQGLKMYKTSVGAMFIETCHHNGTVRPQEREKIRSIQVLDDMLQTGHIRKRCFTPIYHRLDGELGRDMEKLIQHLTNLRRSKTTIGDYRLYLSEFLHHLETEGIRHKEDIVEKHIVSFVLAHPTNKVNIVSALRVLFRFWKEESLLNRDFSQFFESFRVKHPERVPSFFTKEEVLKIENSIPRSSAVGKRNYAMTLLASRLGLRASDIANLKFHEIDWDNNLITLTMQKTQKVIQLPLLTEVGNAIVDYLKNARPKSTLCQVFLSSRAPFVGATKACVCAAINEIIVKSGVDVHLKHHGPHSLRHSLASAMLHEGTTLPVISESLGHRQTNTTMVYLKIDISLLMKCALPVPSVTDEFYLQRGGAFYE</sequence>
<dbReference type="Pfam" id="PF00589">
    <property type="entry name" value="Phage_integrase"/>
    <property type="match status" value="1"/>
</dbReference>
<dbReference type="InterPro" id="IPR044068">
    <property type="entry name" value="CB"/>
</dbReference>
<dbReference type="InterPro" id="IPR011010">
    <property type="entry name" value="DNA_brk_join_enz"/>
</dbReference>
<dbReference type="SUPFAM" id="SSF56349">
    <property type="entry name" value="DNA breaking-rejoining enzymes"/>
    <property type="match status" value="1"/>
</dbReference>
<name>J9F3M6_9ZZZZ</name>